<evidence type="ECO:0000313" key="2">
    <source>
        <dbReference type="EMBL" id="NYJ21967.1"/>
    </source>
</evidence>
<name>A0A853CMT5_9MICO</name>
<organism evidence="2 3">
    <name type="scientific">Leifsonia shinshuensis</name>
    <dbReference type="NCBI Taxonomy" id="150026"/>
    <lineage>
        <taxon>Bacteria</taxon>
        <taxon>Bacillati</taxon>
        <taxon>Actinomycetota</taxon>
        <taxon>Actinomycetes</taxon>
        <taxon>Micrococcales</taxon>
        <taxon>Microbacteriaceae</taxon>
        <taxon>Leifsonia</taxon>
    </lineage>
</organism>
<evidence type="ECO:0000313" key="3">
    <source>
        <dbReference type="Proteomes" id="UP000578352"/>
    </source>
</evidence>
<dbReference type="AlphaFoldDB" id="A0A853CMT5"/>
<dbReference type="RefSeq" id="WP_343063396.1">
    <property type="nucleotide sequence ID" value="NZ_BAABEH010000001.1"/>
</dbReference>
<evidence type="ECO:0008006" key="4">
    <source>
        <dbReference type="Google" id="ProtNLM"/>
    </source>
</evidence>
<feature type="region of interest" description="Disordered" evidence="1">
    <location>
        <begin position="111"/>
        <end position="135"/>
    </location>
</feature>
<feature type="compositionally biased region" description="Low complexity" evidence="1">
    <location>
        <begin position="11"/>
        <end position="28"/>
    </location>
</feature>
<proteinExistence type="predicted"/>
<feature type="region of interest" description="Disordered" evidence="1">
    <location>
        <begin position="1"/>
        <end position="56"/>
    </location>
</feature>
<sequence length="135" mass="14659">MTLLDLPTVSTETPAEDAPPATEAQAPDIAGETAAELTGSRDEPLPEPAGRPNAIAGALTTDRRTSVTFYLSETLRNRARAAYRSTSFEERDSSWSEMLNKALIAEVERREAEYNRGEEYAASDAPLTPGRPIGY</sequence>
<accession>A0A853CMT5</accession>
<evidence type="ECO:0000256" key="1">
    <source>
        <dbReference type="SAM" id="MobiDB-lite"/>
    </source>
</evidence>
<reference evidence="2 3" key="1">
    <citation type="submission" date="2020-07" db="EMBL/GenBank/DDBJ databases">
        <title>Sequencing the genomes of 1000 actinobacteria strains.</title>
        <authorList>
            <person name="Klenk H.-P."/>
        </authorList>
    </citation>
    <scope>NUCLEOTIDE SEQUENCE [LARGE SCALE GENOMIC DNA]</scope>
    <source>
        <strain evidence="2 3">DSM 15165</strain>
    </source>
</reference>
<comment type="caution">
    <text evidence="2">The sequence shown here is derived from an EMBL/GenBank/DDBJ whole genome shotgun (WGS) entry which is preliminary data.</text>
</comment>
<dbReference type="Proteomes" id="UP000578352">
    <property type="component" value="Unassembled WGS sequence"/>
</dbReference>
<protein>
    <recommendedName>
        <fullName evidence="4">Centromere-binding protein ParB C-terminal domain-containing protein</fullName>
    </recommendedName>
</protein>
<gene>
    <name evidence="2" type="ORF">HNR13_000254</name>
</gene>
<dbReference type="Gene3D" id="6.10.180.30">
    <property type="match status" value="1"/>
</dbReference>
<dbReference type="EMBL" id="JACCFL010000001">
    <property type="protein sequence ID" value="NYJ21967.1"/>
    <property type="molecule type" value="Genomic_DNA"/>
</dbReference>